<dbReference type="InterPro" id="IPR002941">
    <property type="entry name" value="DNA_methylase_N4/N6"/>
</dbReference>
<comment type="similarity">
    <text evidence="1">Belongs to the N(4)/N(6)-methyltransferase family.</text>
</comment>
<dbReference type="GO" id="GO:0008170">
    <property type="term" value="F:N-methyltransferase activity"/>
    <property type="evidence" value="ECO:0007669"/>
    <property type="project" value="InterPro"/>
</dbReference>
<keyword evidence="3" id="KW-0808">Transferase</keyword>
<feature type="region of interest" description="Disordered" evidence="4">
    <location>
        <begin position="1"/>
        <end position="47"/>
    </location>
</feature>
<dbReference type="InterPro" id="IPR029063">
    <property type="entry name" value="SAM-dependent_MTases_sf"/>
</dbReference>
<dbReference type="AlphaFoldDB" id="A0A831WP90"/>
<keyword evidence="2" id="KW-0489">Methyltransferase</keyword>
<protein>
    <submittedName>
        <fullName evidence="6">Site-specific DNA-methyltransferase</fullName>
    </submittedName>
</protein>
<dbReference type="GO" id="GO:0003677">
    <property type="term" value="F:DNA binding"/>
    <property type="evidence" value="ECO:0007669"/>
    <property type="project" value="InterPro"/>
</dbReference>
<proteinExistence type="inferred from homology"/>
<comment type="caution">
    <text evidence="6">The sequence shown here is derived from an EMBL/GenBank/DDBJ whole genome shotgun (WGS) entry which is preliminary data.</text>
</comment>
<dbReference type="InterPro" id="IPR002052">
    <property type="entry name" value="DNA_methylase_N6_adenine_CS"/>
</dbReference>
<evidence type="ECO:0000256" key="4">
    <source>
        <dbReference type="SAM" id="MobiDB-lite"/>
    </source>
</evidence>
<reference evidence="6" key="1">
    <citation type="journal article" date="2020" name="mSystems">
        <title>Genome- and Community-Level Interaction Insights into Carbon Utilization and Element Cycling Functions of Hydrothermarchaeota in Hydrothermal Sediment.</title>
        <authorList>
            <person name="Zhou Z."/>
            <person name="Liu Y."/>
            <person name="Xu W."/>
            <person name="Pan J."/>
            <person name="Luo Z.H."/>
            <person name="Li M."/>
        </authorList>
    </citation>
    <scope>NUCLEOTIDE SEQUENCE [LARGE SCALE GENOMIC DNA]</scope>
    <source>
        <strain evidence="6">SpSt-1181</strain>
    </source>
</reference>
<dbReference type="Pfam" id="PF01555">
    <property type="entry name" value="N6_N4_Mtase"/>
    <property type="match status" value="1"/>
</dbReference>
<feature type="non-terminal residue" evidence="6">
    <location>
        <position position="379"/>
    </location>
</feature>
<dbReference type="SUPFAM" id="SSF53335">
    <property type="entry name" value="S-adenosyl-L-methionine-dependent methyltransferases"/>
    <property type="match status" value="1"/>
</dbReference>
<evidence type="ECO:0000256" key="1">
    <source>
        <dbReference type="ARBA" id="ARBA00006594"/>
    </source>
</evidence>
<evidence type="ECO:0000256" key="2">
    <source>
        <dbReference type="ARBA" id="ARBA00022603"/>
    </source>
</evidence>
<organism evidence="6">
    <name type="scientific">Prosthecochloris aestuarii</name>
    <dbReference type="NCBI Taxonomy" id="1102"/>
    <lineage>
        <taxon>Bacteria</taxon>
        <taxon>Pseudomonadati</taxon>
        <taxon>Chlorobiota</taxon>
        <taxon>Chlorobiia</taxon>
        <taxon>Chlorobiales</taxon>
        <taxon>Chlorobiaceae</taxon>
        <taxon>Prosthecochloris</taxon>
    </lineage>
</organism>
<evidence type="ECO:0000259" key="5">
    <source>
        <dbReference type="Pfam" id="PF01555"/>
    </source>
</evidence>
<gene>
    <name evidence="6" type="ORF">ENN50_06640</name>
</gene>
<dbReference type="EMBL" id="DSBW01000145">
    <property type="protein sequence ID" value="HED31343.1"/>
    <property type="molecule type" value="Genomic_DNA"/>
</dbReference>
<evidence type="ECO:0000256" key="3">
    <source>
        <dbReference type="ARBA" id="ARBA00022679"/>
    </source>
</evidence>
<dbReference type="GO" id="GO:0032259">
    <property type="term" value="P:methylation"/>
    <property type="evidence" value="ECO:0007669"/>
    <property type="project" value="UniProtKB-KW"/>
</dbReference>
<sequence length="379" mass="43301">MPNKISSIKHSDQTREHIPSKEEAGYEEASPKVAEAQETLKLPKNPVVHRGQDPELFWMNKYGPDDTDDQLTIDIRSLYRHEHIAPEQLMEGLYSVVRDQGQDEQMDLFSTNELFGNALEKDELEKVSEYHTHRDGWTNRLIQGDSHLVMASLLEREGMAGQVQMIYIDPPYGIKYNSNWQMKLNDRTVKDGSDEHLSGEPEMIKAFRDTWELGIHSYLSYLRDRLLVARELLTESGSCFVQIGIDNLHLIRNLCDEVFGSENFMSIITYKTSVGLGAKHLDSVSNYLVWYGKNIETVKYRQLYKGLTLGGEGATRYRYVENTEGIRSITQEEINNPSLLPKGSKVFFKQGLTSRTGTETTAFEVNFLGKKYKPTAGGW</sequence>
<dbReference type="PROSITE" id="PS00092">
    <property type="entry name" value="N6_MTASE"/>
    <property type="match status" value="1"/>
</dbReference>
<dbReference type="Proteomes" id="UP000886335">
    <property type="component" value="Unassembled WGS sequence"/>
</dbReference>
<evidence type="ECO:0000313" key="6">
    <source>
        <dbReference type="EMBL" id="HED31343.1"/>
    </source>
</evidence>
<feature type="compositionally biased region" description="Basic and acidic residues" evidence="4">
    <location>
        <begin position="9"/>
        <end position="24"/>
    </location>
</feature>
<dbReference type="Gene3D" id="3.40.50.150">
    <property type="entry name" value="Vaccinia Virus protein VP39"/>
    <property type="match status" value="1"/>
</dbReference>
<feature type="domain" description="DNA methylase N-4/N-6" evidence="5">
    <location>
        <begin position="163"/>
        <end position="297"/>
    </location>
</feature>
<accession>A0A831WP90</accession>
<name>A0A831WP90_PROAE</name>